<proteinExistence type="predicted"/>
<evidence type="ECO:0000256" key="1">
    <source>
        <dbReference type="SAM" id="MobiDB-lite"/>
    </source>
</evidence>
<evidence type="ECO:0000313" key="3">
    <source>
        <dbReference type="Proteomes" id="UP000035651"/>
    </source>
</evidence>
<reference evidence="2" key="1">
    <citation type="submission" date="2016-06" db="EMBL/GenBank/DDBJ databases">
        <title>Complete Genome Sequence of Pandoraea faecigallinarum DSM-23572.</title>
        <authorList>
            <person name="Yong D."/>
            <person name="Ee R."/>
            <person name="Lim Y.-L."/>
            <person name="Yin W.-F."/>
            <person name="Chan K.-G."/>
        </authorList>
    </citation>
    <scope>NUCLEOTIDE SEQUENCE</scope>
    <source>
        <strain evidence="2">DSM 23572</strain>
    </source>
</reference>
<name>A0A0H3WY49_9BURK</name>
<dbReference type="Proteomes" id="UP000035651">
    <property type="component" value="Chromosome"/>
</dbReference>
<dbReference type="KEGG" id="pfg:AB870_17140"/>
<dbReference type="STRING" id="656179.AB870_17140"/>
<feature type="region of interest" description="Disordered" evidence="1">
    <location>
        <begin position="1"/>
        <end position="21"/>
    </location>
</feature>
<dbReference type="OrthoDB" id="9873711at2"/>
<gene>
    <name evidence="2" type="ORF">AB870_17140</name>
</gene>
<protein>
    <submittedName>
        <fullName evidence="2">Uncharacterized protein</fullName>
    </submittedName>
</protein>
<evidence type="ECO:0000313" key="2">
    <source>
        <dbReference type="EMBL" id="AKM31476.1"/>
    </source>
</evidence>
<sequence>MTIEPEASASALKKRKPSKRVTNIAAENERRQAIHARLDLLLDNPTRDEHMEILISLLIGWELEARLRRLVDAK</sequence>
<keyword evidence="3" id="KW-1185">Reference proteome</keyword>
<dbReference type="AlphaFoldDB" id="A0A0H3WY49"/>
<dbReference type="EMBL" id="CP011807">
    <property type="protein sequence ID" value="AKM31476.1"/>
    <property type="molecule type" value="Genomic_DNA"/>
</dbReference>
<organism evidence="2 3">
    <name type="scientific">Pandoraea faecigallinarum</name>
    <dbReference type="NCBI Taxonomy" id="656179"/>
    <lineage>
        <taxon>Bacteria</taxon>
        <taxon>Pseudomonadati</taxon>
        <taxon>Pseudomonadota</taxon>
        <taxon>Betaproteobacteria</taxon>
        <taxon>Burkholderiales</taxon>
        <taxon>Burkholderiaceae</taxon>
        <taxon>Pandoraea</taxon>
    </lineage>
</organism>
<dbReference type="RefSeq" id="WP_047907263.1">
    <property type="nucleotide sequence ID" value="NZ_CP011807.3"/>
</dbReference>
<accession>A0A0H3WY49</accession>